<feature type="domain" description="GST N-terminal" evidence="3">
    <location>
        <begin position="61"/>
        <end position="150"/>
    </location>
</feature>
<dbReference type="SUPFAM" id="SSF47616">
    <property type="entry name" value="GST C-terminal domain-like"/>
    <property type="match status" value="1"/>
</dbReference>
<dbReference type="PROSITE" id="PS50404">
    <property type="entry name" value="GST_NTER"/>
    <property type="match status" value="1"/>
</dbReference>
<evidence type="ECO:0000313" key="6">
    <source>
        <dbReference type="Proteomes" id="UP000624404"/>
    </source>
</evidence>
<dbReference type="Gene3D" id="1.20.1050.10">
    <property type="match status" value="1"/>
</dbReference>
<name>A0A8H2W1P8_9HELO</name>
<dbReference type="InterPro" id="IPR010987">
    <property type="entry name" value="Glutathione-S-Trfase_C-like"/>
</dbReference>
<evidence type="ECO:0000313" key="5">
    <source>
        <dbReference type="EMBL" id="CAD6449100.1"/>
    </source>
</evidence>
<protein>
    <submittedName>
        <fullName evidence="5">77785336-740a-412b-93ef-d5e7d87155cd-CDS</fullName>
    </submittedName>
</protein>
<sequence length="289" mass="33219">MTLIKHPRIAHYTRSLYSSLSSLHSVYNPKIHQVVLRSQLNYSKMSSNFYLDGTPDEVKNAKGLHLITMSTPNGKKVQIMLEELKAAYGTEYTHTLLNITTNEQKKDWFLKLNPNGRIPILIDNTKTPPFPVMETSAELLYLLKEFDSKDIFGFKDELERNECLQWLFFWHGSGAPYQGQVTYFAKIASEKNPGALKRYKDETLRIFGVLEIRLSGKYTGEPRDYLAGNGKGKYSVADIGTWPWVSGWDFSGAITQEEMNQFPHVLKWIDRIAERPAVQSGTSKEWQNW</sequence>
<comment type="caution">
    <text evidence="5">The sequence shown here is derived from an EMBL/GenBank/DDBJ whole genome shotgun (WGS) entry which is preliminary data.</text>
</comment>
<evidence type="ECO:0000259" key="4">
    <source>
        <dbReference type="PROSITE" id="PS50405"/>
    </source>
</evidence>
<dbReference type="Proteomes" id="UP000624404">
    <property type="component" value="Unassembled WGS sequence"/>
</dbReference>
<accession>A0A8H2W1P8</accession>
<dbReference type="PANTHER" id="PTHR44051">
    <property type="entry name" value="GLUTATHIONE S-TRANSFERASE-RELATED"/>
    <property type="match status" value="1"/>
</dbReference>
<dbReference type="Gene3D" id="3.40.30.10">
    <property type="entry name" value="Glutaredoxin"/>
    <property type="match status" value="1"/>
</dbReference>
<dbReference type="InterPro" id="IPR004045">
    <property type="entry name" value="Glutathione_S-Trfase_N"/>
</dbReference>
<proteinExistence type="inferred from homology"/>
<dbReference type="CDD" id="cd03048">
    <property type="entry name" value="GST_N_Ure2p_like"/>
    <property type="match status" value="1"/>
</dbReference>
<comment type="similarity">
    <text evidence="1 2">Belongs to the GST superfamily.</text>
</comment>
<dbReference type="SFLD" id="SFLDG00358">
    <property type="entry name" value="Main_(cytGST)"/>
    <property type="match status" value="1"/>
</dbReference>
<dbReference type="SUPFAM" id="SSF52833">
    <property type="entry name" value="Thioredoxin-like"/>
    <property type="match status" value="1"/>
</dbReference>
<gene>
    <name evidence="5" type="ORF">SCLTRI_LOCUS8893</name>
</gene>
<dbReference type="AlphaFoldDB" id="A0A8H2W1P8"/>
<dbReference type="InterPro" id="IPR036282">
    <property type="entry name" value="Glutathione-S-Trfase_C_sf"/>
</dbReference>
<dbReference type="OrthoDB" id="422574at2759"/>
<evidence type="ECO:0000259" key="3">
    <source>
        <dbReference type="PROSITE" id="PS50404"/>
    </source>
</evidence>
<dbReference type="PANTHER" id="PTHR44051:SF8">
    <property type="entry name" value="GLUTATHIONE S-TRANSFERASE GSTA"/>
    <property type="match status" value="1"/>
</dbReference>
<dbReference type="InterPro" id="IPR036249">
    <property type="entry name" value="Thioredoxin-like_sf"/>
</dbReference>
<dbReference type="InterPro" id="IPR040079">
    <property type="entry name" value="Glutathione_S-Trfase"/>
</dbReference>
<dbReference type="InterPro" id="IPR004046">
    <property type="entry name" value="GST_C"/>
</dbReference>
<dbReference type="SFLD" id="SFLDS00019">
    <property type="entry name" value="Glutathione_Transferase_(cytos"/>
    <property type="match status" value="1"/>
</dbReference>
<feature type="domain" description="GST C-terminal" evidence="4">
    <location>
        <begin position="156"/>
        <end position="289"/>
    </location>
</feature>
<dbReference type="Pfam" id="PF00043">
    <property type="entry name" value="GST_C"/>
    <property type="match status" value="1"/>
</dbReference>
<keyword evidence="6" id="KW-1185">Reference proteome</keyword>
<organism evidence="5 6">
    <name type="scientific">Sclerotinia trifoliorum</name>
    <dbReference type="NCBI Taxonomy" id="28548"/>
    <lineage>
        <taxon>Eukaryota</taxon>
        <taxon>Fungi</taxon>
        <taxon>Dikarya</taxon>
        <taxon>Ascomycota</taxon>
        <taxon>Pezizomycotina</taxon>
        <taxon>Leotiomycetes</taxon>
        <taxon>Helotiales</taxon>
        <taxon>Sclerotiniaceae</taxon>
        <taxon>Sclerotinia</taxon>
    </lineage>
</organism>
<evidence type="ECO:0000256" key="1">
    <source>
        <dbReference type="ARBA" id="ARBA00007409"/>
    </source>
</evidence>
<dbReference type="Pfam" id="PF02798">
    <property type="entry name" value="GST_N"/>
    <property type="match status" value="1"/>
</dbReference>
<dbReference type="EMBL" id="CAJHIA010000033">
    <property type="protein sequence ID" value="CAD6449100.1"/>
    <property type="molecule type" value="Genomic_DNA"/>
</dbReference>
<evidence type="ECO:0000256" key="2">
    <source>
        <dbReference type="RuleBase" id="RU003494"/>
    </source>
</evidence>
<reference evidence="5" key="1">
    <citation type="submission" date="2020-10" db="EMBL/GenBank/DDBJ databases">
        <authorList>
            <person name="Kusch S."/>
        </authorList>
    </citation>
    <scope>NUCLEOTIDE SEQUENCE</scope>
    <source>
        <strain evidence="5">SwB9</strain>
    </source>
</reference>
<dbReference type="PROSITE" id="PS50405">
    <property type="entry name" value="GST_CTER"/>
    <property type="match status" value="1"/>
</dbReference>